<evidence type="ECO:0000259" key="9">
    <source>
        <dbReference type="PROSITE" id="PS51826"/>
    </source>
</evidence>
<dbReference type="Gene3D" id="3.30.559.10">
    <property type="entry name" value="Chloramphenicol acetyltransferase-like domain"/>
    <property type="match status" value="1"/>
</dbReference>
<dbReference type="EC" id="2.3.1.12" evidence="6"/>
<keyword evidence="10" id="KW-0670">Pyruvate</keyword>
<dbReference type="FunFam" id="2.40.50.100:FF:000010">
    <property type="entry name" value="Acetyltransferase component of pyruvate dehydrogenase complex"/>
    <property type="match status" value="1"/>
</dbReference>
<keyword evidence="3 6" id="KW-0450">Lipoyl</keyword>
<comment type="cofactor">
    <cofactor evidence="6">
        <name>(R)-lipoate</name>
        <dbReference type="ChEBI" id="CHEBI:83088"/>
    </cofactor>
    <text evidence="6">Binds 1 lipoyl cofactor covalently.</text>
</comment>
<dbReference type="Pfam" id="PF02817">
    <property type="entry name" value="E3_binding"/>
    <property type="match status" value="1"/>
</dbReference>
<dbReference type="NCBIfam" id="TIGR01349">
    <property type="entry name" value="PDHac_trf_mito"/>
    <property type="match status" value="1"/>
</dbReference>
<comment type="similarity">
    <text evidence="1 6">Belongs to the 2-oxoacid dehydrogenase family.</text>
</comment>
<dbReference type="GO" id="GO:0004742">
    <property type="term" value="F:dihydrolipoyllysine-residue acetyltransferase activity"/>
    <property type="evidence" value="ECO:0007669"/>
    <property type="project" value="UniProtKB-UniRule"/>
</dbReference>
<dbReference type="Pfam" id="PF00364">
    <property type="entry name" value="Biotin_lipoyl"/>
    <property type="match status" value="1"/>
</dbReference>
<dbReference type="InterPro" id="IPR023213">
    <property type="entry name" value="CAT-like_dom_sf"/>
</dbReference>
<evidence type="ECO:0000256" key="4">
    <source>
        <dbReference type="ARBA" id="ARBA00022946"/>
    </source>
</evidence>
<name>U4L599_PYROM</name>
<evidence type="ECO:0000313" key="10">
    <source>
        <dbReference type="EMBL" id="CCX07592.1"/>
    </source>
</evidence>
<dbReference type="OrthoDB" id="537444at2759"/>
<evidence type="ECO:0000259" key="8">
    <source>
        <dbReference type="PROSITE" id="PS50968"/>
    </source>
</evidence>
<keyword evidence="4" id="KW-0809">Transit peptide</keyword>
<reference evidence="10 11" key="1">
    <citation type="journal article" date="2013" name="PLoS Genet.">
        <title>The genome and development-dependent transcriptomes of Pyronema confluens: a window into fungal evolution.</title>
        <authorList>
            <person name="Traeger S."/>
            <person name="Altegoer F."/>
            <person name="Freitag M."/>
            <person name="Gabaldon T."/>
            <person name="Kempken F."/>
            <person name="Kumar A."/>
            <person name="Marcet-Houben M."/>
            <person name="Poggeler S."/>
            <person name="Stajich J.E."/>
            <person name="Nowrousian M."/>
        </authorList>
    </citation>
    <scope>NUCLEOTIDE SEQUENCE [LARGE SCALE GENOMIC DNA]</scope>
    <source>
        <strain evidence="11">CBS 100304</strain>
        <tissue evidence="10">Vegetative mycelium</tissue>
    </source>
</reference>
<dbReference type="OMA" id="TMEFESF"/>
<feature type="domain" description="Peripheral subunit-binding (PSBD)" evidence="9">
    <location>
        <begin position="195"/>
        <end position="232"/>
    </location>
</feature>
<dbReference type="Gene3D" id="4.10.320.10">
    <property type="entry name" value="E3-binding domain"/>
    <property type="match status" value="1"/>
</dbReference>
<evidence type="ECO:0000256" key="6">
    <source>
        <dbReference type="RuleBase" id="RU361137"/>
    </source>
</evidence>
<dbReference type="FunFam" id="3.30.559.10:FF:000003">
    <property type="entry name" value="Acetyltransferase component of pyruvate dehydrogenase complex"/>
    <property type="match status" value="1"/>
</dbReference>
<dbReference type="AlphaFoldDB" id="U4L599"/>
<dbReference type="EMBL" id="HF935357">
    <property type="protein sequence ID" value="CCX07592.1"/>
    <property type="molecule type" value="Genomic_DNA"/>
</dbReference>
<dbReference type="GO" id="GO:0005739">
    <property type="term" value="C:mitochondrion"/>
    <property type="evidence" value="ECO:0007669"/>
    <property type="project" value="UniProtKB-SubCell"/>
</dbReference>
<feature type="region of interest" description="Disordered" evidence="7">
    <location>
        <begin position="140"/>
        <end position="177"/>
    </location>
</feature>
<dbReference type="SUPFAM" id="SSF51230">
    <property type="entry name" value="Single hybrid motif"/>
    <property type="match status" value="1"/>
</dbReference>
<dbReference type="SUPFAM" id="SSF52777">
    <property type="entry name" value="CoA-dependent acyltransferases"/>
    <property type="match status" value="1"/>
</dbReference>
<dbReference type="InterPro" id="IPR003016">
    <property type="entry name" value="2-oxoA_DH_lipoyl-BS"/>
</dbReference>
<comment type="function">
    <text evidence="6">The pyruvate dehydrogenase complex catalyzes the overall conversion of pyruvate to acetyl-CoA and CO(2).</text>
</comment>
<keyword evidence="2 6" id="KW-0808">Transferase</keyword>
<dbReference type="InterPro" id="IPR001078">
    <property type="entry name" value="2-oxoacid_DH_actylTfrase"/>
</dbReference>
<protein>
    <recommendedName>
        <fullName evidence="6">Acetyltransferase component of pyruvate dehydrogenase complex</fullName>
        <ecNumber evidence="6">2.3.1.12</ecNumber>
    </recommendedName>
</protein>
<dbReference type="InterPro" id="IPR036625">
    <property type="entry name" value="E3-bd_dom_sf"/>
</dbReference>
<evidence type="ECO:0000256" key="2">
    <source>
        <dbReference type="ARBA" id="ARBA00022679"/>
    </source>
</evidence>
<dbReference type="PANTHER" id="PTHR23151">
    <property type="entry name" value="DIHYDROLIPOAMIDE ACETYL/SUCCINYL-TRANSFERASE-RELATED"/>
    <property type="match status" value="1"/>
</dbReference>
<organism evidence="10 11">
    <name type="scientific">Pyronema omphalodes (strain CBS 100304)</name>
    <name type="common">Pyronema confluens</name>
    <dbReference type="NCBI Taxonomy" id="1076935"/>
    <lineage>
        <taxon>Eukaryota</taxon>
        <taxon>Fungi</taxon>
        <taxon>Dikarya</taxon>
        <taxon>Ascomycota</taxon>
        <taxon>Pezizomycotina</taxon>
        <taxon>Pezizomycetes</taxon>
        <taxon>Pezizales</taxon>
        <taxon>Pyronemataceae</taxon>
        <taxon>Pyronema</taxon>
    </lineage>
</organism>
<dbReference type="GO" id="GO:0006086">
    <property type="term" value="P:pyruvate decarboxylation to acetyl-CoA"/>
    <property type="evidence" value="ECO:0007669"/>
    <property type="project" value="InterPro"/>
</dbReference>
<keyword evidence="11" id="KW-1185">Reference proteome</keyword>
<feature type="compositionally biased region" description="Basic and acidic residues" evidence="7">
    <location>
        <begin position="149"/>
        <end position="161"/>
    </location>
</feature>
<comment type="catalytic activity">
    <reaction evidence="6">
        <text>N(6)-[(R)-dihydrolipoyl]-L-lysyl-[protein] + acetyl-CoA = N(6)-[(R)-S(8)-acetyldihydrolipoyl]-L-lysyl-[protein] + CoA</text>
        <dbReference type="Rhea" id="RHEA:17017"/>
        <dbReference type="Rhea" id="RHEA-COMP:10475"/>
        <dbReference type="Rhea" id="RHEA-COMP:10478"/>
        <dbReference type="ChEBI" id="CHEBI:57287"/>
        <dbReference type="ChEBI" id="CHEBI:57288"/>
        <dbReference type="ChEBI" id="CHEBI:83100"/>
        <dbReference type="ChEBI" id="CHEBI:83111"/>
        <dbReference type="EC" id="2.3.1.12"/>
    </reaction>
</comment>
<dbReference type="STRING" id="1076935.U4L599"/>
<evidence type="ECO:0000256" key="3">
    <source>
        <dbReference type="ARBA" id="ARBA00022823"/>
    </source>
</evidence>
<dbReference type="GO" id="GO:0045254">
    <property type="term" value="C:pyruvate dehydrogenase complex"/>
    <property type="evidence" value="ECO:0007669"/>
    <property type="project" value="UniProtKB-UniRule"/>
</dbReference>
<dbReference type="eggNOG" id="KOG0557">
    <property type="taxonomic scope" value="Eukaryota"/>
</dbReference>
<dbReference type="PROSITE" id="PS50968">
    <property type="entry name" value="BIOTINYL_LIPOYL"/>
    <property type="match status" value="1"/>
</dbReference>
<dbReference type="Gene3D" id="2.40.50.100">
    <property type="match status" value="1"/>
</dbReference>
<dbReference type="Pfam" id="PF00198">
    <property type="entry name" value="2-oxoacid_dh"/>
    <property type="match status" value="1"/>
</dbReference>
<dbReference type="PROSITE" id="PS00189">
    <property type="entry name" value="LIPOYL"/>
    <property type="match status" value="1"/>
</dbReference>
<sequence length="477" mass="49930">MSATLARAALKRAGGIKSVGLLRVANAPQCLSVLLSRHYASKTFPAHRVVTMPALSPTMTSGNVGTWQKKPGDVLSPGDVLVEIETDKAQMDFEFQDDGVLAKILKPSGEKDVAVGQPIAVVVEEGEDISAFADFTAADAGGAAQPAPKQEEKPATPEPKAEAPAPTPAPAPEQPKDFEGKLMPVLEREASAGFYASPVAKAYALEHGISLKNVKGSGPGGLITEADVKKVKSAPAPAAATPAAASTSIDIPLSAMRKVIASRLTESKNTNPHYYVQSSLSVGKLLKLRQALNSSANGEYKLSVNDFIIKAVAHALLKVPQVNSSYREAEGIIKQFSTADISVAVATPVGLMTPIVYNAQAKGLAAISSDVKSLAAKARDGKLKPEEYQGGTFTISNMGMNPAIDRFTAIINPPQAGILAVGAVRKVAVEGKDGGVEWDEQIVVSGSFDHRAVDGAVGGEFMRELKKVVENPLELLL</sequence>
<keyword evidence="5 6" id="KW-0012">Acyltransferase</keyword>
<proteinExistence type="inferred from homology"/>
<evidence type="ECO:0000256" key="5">
    <source>
        <dbReference type="ARBA" id="ARBA00023315"/>
    </source>
</evidence>
<dbReference type="PANTHER" id="PTHR23151:SF90">
    <property type="entry name" value="DIHYDROLIPOYLLYSINE-RESIDUE ACETYLTRANSFERASE COMPONENT OF PYRUVATE DEHYDROGENASE COMPLEX, MITOCHONDRIAL-RELATED"/>
    <property type="match status" value="1"/>
</dbReference>
<dbReference type="Proteomes" id="UP000018144">
    <property type="component" value="Unassembled WGS sequence"/>
</dbReference>
<accession>U4L599</accession>
<dbReference type="InterPro" id="IPR004167">
    <property type="entry name" value="PSBD"/>
</dbReference>
<dbReference type="InterPro" id="IPR000089">
    <property type="entry name" value="Biotin_lipoyl"/>
</dbReference>
<dbReference type="InterPro" id="IPR045257">
    <property type="entry name" value="E2/Pdx1"/>
</dbReference>
<feature type="domain" description="Lipoyl-binding" evidence="8">
    <location>
        <begin position="47"/>
        <end position="123"/>
    </location>
</feature>
<dbReference type="InterPro" id="IPR011053">
    <property type="entry name" value="Single_hybrid_motif"/>
</dbReference>
<dbReference type="SUPFAM" id="SSF47005">
    <property type="entry name" value="Peripheral subunit-binding domain of 2-oxo acid dehydrogenase complex"/>
    <property type="match status" value="1"/>
</dbReference>
<comment type="subcellular location">
    <subcellularLocation>
        <location evidence="6">Mitochondrion</location>
    </subcellularLocation>
</comment>
<evidence type="ECO:0000256" key="7">
    <source>
        <dbReference type="SAM" id="MobiDB-lite"/>
    </source>
</evidence>
<dbReference type="CDD" id="cd06849">
    <property type="entry name" value="lipoyl_domain"/>
    <property type="match status" value="1"/>
</dbReference>
<evidence type="ECO:0000256" key="1">
    <source>
        <dbReference type="ARBA" id="ARBA00007317"/>
    </source>
</evidence>
<dbReference type="InterPro" id="IPR006257">
    <property type="entry name" value="LAT1"/>
</dbReference>
<dbReference type="PROSITE" id="PS51826">
    <property type="entry name" value="PSBD"/>
    <property type="match status" value="1"/>
</dbReference>
<evidence type="ECO:0000313" key="11">
    <source>
        <dbReference type="Proteomes" id="UP000018144"/>
    </source>
</evidence>
<gene>
    <name evidence="10" type="ORF">PCON_07181</name>
</gene>